<keyword evidence="1" id="KW-0472">Membrane</keyword>
<accession>X6PA98</accession>
<keyword evidence="1" id="KW-1133">Transmembrane helix</keyword>
<gene>
    <name evidence="2" type="ORF">RFI_01978</name>
</gene>
<protein>
    <submittedName>
        <fullName evidence="2">Uncharacterized protein</fullName>
    </submittedName>
</protein>
<feature type="non-terminal residue" evidence="2">
    <location>
        <position position="1"/>
    </location>
</feature>
<dbReference type="AlphaFoldDB" id="X6PA98"/>
<comment type="caution">
    <text evidence="2">The sequence shown here is derived from an EMBL/GenBank/DDBJ whole genome shotgun (WGS) entry which is preliminary data.</text>
</comment>
<keyword evidence="3" id="KW-1185">Reference proteome</keyword>
<dbReference type="EMBL" id="ASPP01001962">
    <property type="protein sequence ID" value="ETO35096.1"/>
    <property type="molecule type" value="Genomic_DNA"/>
</dbReference>
<proteinExistence type="predicted"/>
<evidence type="ECO:0000313" key="2">
    <source>
        <dbReference type="EMBL" id="ETO35096.1"/>
    </source>
</evidence>
<reference evidence="2 3" key="1">
    <citation type="journal article" date="2013" name="Curr. Biol.">
        <title>The Genome of the Foraminiferan Reticulomyxa filosa.</title>
        <authorList>
            <person name="Glockner G."/>
            <person name="Hulsmann N."/>
            <person name="Schleicher M."/>
            <person name="Noegel A.A."/>
            <person name="Eichinger L."/>
            <person name="Gallinger C."/>
            <person name="Pawlowski J."/>
            <person name="Sierra R."/>
            <person name="Euteneuer U."/>
            <person name="Pillet L."/>
            <person name="Moustafa A."/>
            <person name="Platzer M."/>
            <person name="Groth M."/>
            <person name="Szafranski K."/>
            <person name="Schliwa M."/>
        </authorList>
    </citation>
    <scope>NUCLEOTIDE SEQUENCE [LARGE SCALE GENOMIC DNA]</scope>
</reference>
<dbReference type="Proteomes" id="UP000023152">
    <property type="component" value="Unassembled WGS sequence"/>
</dbReference>
<evidence type="ECO:0000313" key="3">
    <source>
        <dbReference type="Proteomes" id="UP000023152"/>
    </source>
</evidence>
<organism evidence="2 3">
    <name type="scientific">Reticulomyxa filosa</name>
    <dbReference type="NCBI Taxonomy" id="46433"/>
    <lineage>
        <taxon>Eukaryota</taxon>
        <taxon>Sar</taxon>
        <taxon>Rhizaria</taxon>
        <taxon>Retaria</taxon>
        <taxon>Foraminifera</taxon>
        <taxon>Monothalamids</taxon>
        <taxon>Reticulomyxidae</taxon>
        <taxon>Reticulomyxa</taxon>
    </lineage>
</organism>
<name>X6PA98_RETFI</name>
<keyword evidence="1" id="KW-0812">Transmembrane</keyword>
<sequence length="196" mass="23391">YVILFFFLKNKKIYFVYKIGSFFILFLFLFILERDRDRMENMDWKRGKNGLEEGKKWIGKGMEKNRLIEKNKKRIKNKKEIIKKKIKKKRNGRVLRKLETLDLKMIGEIVCYRRTIGQIFTNGSRKVGFWCSQTTKAISPRRKKESGSDARKNYEKVEADEEKISDVVKKTIHVEVSNSVDELCETRIKTRGRKKI</sequence>
<feature type="transmembrane region" description="Helical" evidence="1">
    <location>
        <begin position="14"/>
        <end position="32"/>
    </location>
</feature>
<evidence type="ECO:0000256" key="1">
    <source>
        <dbReference type="SAM" id="Phobius"/>
    </source>
</evidence>